<keyword evidence="1" id="KW-1133">Transmembrane helix</keyword>
<sequence length="143" mass="15497">MGDGASREEWEQRDLISGRSAFEWARVGVLGLVTAAAGGLGAAICAVTIVAANQAIDAVTIACLTTFLIGSVVLLISSRQMKRKERLELAAGYTTLMQGHYDVERRHSPTGVVVRGAGQQALNRVQEREAKQRVQEYLQRSGR</sequence>
<dbReference type="RefSeq" id="WP_348786598.1">
    <property type="nucleotide sequence ID" value="NZ_CP157390.1"/>
</dbReference>
<organism evidence="2">
    <name type="scientific">Leifsonia sp. NPDC080035</name>
    <dbReference type="NCBI Taxonomy" id="3143936"/>
    <lineage>
        <taxon>Bacteria</taxon>
        <taxon>Bacillati</taxon>
        <taxon>Actinomycetota</taxon>
        <taxon>Actinomycetes</taxon>
        <taxon>Micrococcales</taxon>
        <taxon>Microbacteriaceae</taxon>
        <taxon>Leifsonia</taxon>
    </lineage>
</organism>
<keyword evidence="1" id="KW-0812">Transmembrane</keyword>
<evidence type="ECO:0000313" key="2">
    <source>
        <dbReference type="EMBL" id="XBM46614.1"/>
    </source>
</evidence>
<protein>
    <submittedName>
        <fullName evidence="2">Uncharacterized protein</fullName>
    </submittedName>
</protein>
<dbReference type="AlphaFoldDB" id="A0AAU7G7G1"/>
<feature type="transmembrane region" description="Helical" evidence="1">
    <location>
        <begin position="58"/>
        <end position="76"/>
    </location>
</feature>
<keyword evidence="1" id="KW-0472">Membrane</keyword>
<proteinExistence type="predicted"/>
<name>A0AAU7G7G1_9MICO</name>
<gene>
    <name evidence="2" type="ORF">AAME72_10955</name>
</gene>
<evidence type="ECO:0000256" key="1">
    <source>
        <dbReference type="SAM" id="Phobius"/>
    </source>
</evidence>
<reference evidence="2" key="1">
    <citation type="submission" date="2024-05" db="EMBL/GenBank/DDBJ databases">
        <title>The Natural Products Discovery Center: Release of the First 8490 Sequenced Strains for Exploring Actinobacteria Biosynthetic Diversity.</title>
        <authorList>
            <person name="Kalkreuter E."/>
            <person name="Kautsar S.A."/>
            <person name="Yang D."/>
            <person name="Bader C.D."/>
            <person name="Teijaro C.N."/>
            <person name="Fluegel L."/>
            <person name="Davis C.M."/>
            <person name="Simpson J.R."/>
            <person name="Lauterbach L."/>
            <person name="Steele A.D."/>
            <person name="Gui C."/>
            <person name="Meng S."/>
            <person name="Li G."/>
            <person name="Viehrig K."/>
            <person name="Ye F."/>
            <person name="Su P."/>
            <person name="Kiefer A.F."/>
            <person name="Nichols A."/>
            <person name="Cepeda A.J."/>
            <person name="Yan W."/>
            <person name="Fan B."/>
            <person name="Jiang Y."/>
            <person name="Adhikari A."/>
            <person name="Zheng C.-J."/>
            <person name="Schuster L."/>
            <person name="Cowan T.M."/>
            <person name="Smanski M.J."/>
            <person name="Chevrette M.G."/>
            <person name="de Carvalho L.P.S."/>
            <person name="Shen B."/>
        </authorList>
    </citation>
    <scope>NUCLEOTIDE SEQUENCE</scope>
    <source>
        <strain evidence="2">NPDC080035</strain>
    </source>
</reference>
<accession>A0AAU7G7G1</accession>
<dbReference type="EMBL" id="CP157390">
    <property type="protein sequence ID" value="XBM46614.1"/>
    <property type="molecule type" value="Genomic_DNA"/>
</dbReference>
<feature type="transmembrane region" description="Helical" evidence="1">
    <location>
        <begin position="27"/>
        <end position="52"/>
    </location>
</feature>